<dbReference type="OrthoDB" id="5049497at2759"/>
<evidence type="ECO:0000313" key="2">
    <source>
        <dbReference type="EMBL" id="EXK25429.1"/>
    </source>
</evidence>
<dbReference type="EMBL" id="JH659402">
    <property type="protein sequence ID" value="EXK25429.1"/>
    <property type="molecule type" value="Genomic_DNA"/>
</dbReference>
<reference evidence="2" key="2">
    <citation type="submission" date="2012-05" db="EMBL/GenBank/DDBJ databases">
        <title>Annotation of the Genome Sequence of Fusarium oxysporum f. sp. melonis 26406.</title>
        <authorList>
            <consortium name="The Broad Institute Genomics Platform"/>
            <person name="Ma L.-J."/>
            <person name="Corby-Kistler H."/>
            <person name="Broz K."/>
            <person name="Gale L.R."/>
            <person name="Jonkers W."/>
            <person name="O'Donnell K."/>
            <person name="Ploetz R."/>
            <person name="Steinberg C."/>
            <person name="Schwartz D.C."/>
            <person name="VanEtten H."/>
            <person name="Zhou S."/>
            <person name="Young S.K."/>
            <person name="Zeng Q."/>
            <person name="Gargeya S."/>
            <person name="Fitzgerald M."/>
            <person name="Abouelleil A."/>
            <person name="Alvarado L."/>
            <person name="Chapman S.B."/>
            <person name="Gainer-Dewar J."/>
            <person name="Goldberg J."/>
            <person name="Griggs A."/>
            <person name="Gujja S."/>
            <person name="Hansen M."/>
            <person name="Howarth C."/>
            <person name="Imamovic A."/>
            <person name="Ireland A."/>
            <person name="Larimer J."/>
            <person name="McCowan C."/>
            <person name="Murphy C."/>
            <person name="Pearson M."/>
            <person name="Poon T.W."/>
            <person name="Priest M."/>
            <person name="Roberts A."/>
            <person name="Saif S."/>
            <person name="Shea T."/>
            <person name="Sykes S."/>
            <person name="Wortman J."/>
            <person name="Nusbaum C."/>
            <person name="Birren B."/>
        </authorList>
    </citation>
    <scope>NUCLEOTIDE SEQUENCE</scope>
    <source>
        <strain evidence="2">26406</strain>
    </source>
</reference>
<dbReference type="VEuPathDB" id="FungiDB:FOMG_17913"/>
<gene>
    <name evidence="2" type="ORF">FOMG_17913</name>
</gene>
<accession>W9Z0V6</accession>
<proteinExistence type="predicted"/>
<reference evidence="2" key="1">
    <citation type="submission" date="2012-04" db="EMBL/GenBank/DDBJ databases">
        <title>The Genome Sequence of Fusarium oxysporum melonis.</title>
        <authorList>
            <consortium name="The Broad Institute Genome Sequencing Platform"/>
            <person name="Ma L.-J."/>
            <person name="Gale L.R."/>
            <person name="Schwartz D.C."/>
            <person name="Zhou S."/>
            <person name="Corby-Kistler H."/>
            <person name="Young S.K."/>
            <person name="Zeng Q."/>
            <person name="Gargeya S."/>
            <person name="Fitzgerald M."/>
            <person name="Haas B."/>
            <person name="Abouelleil A."/>
            <person name="Alvarado L."/>
            <person name="Arachchi H.M."/>
            <person name="Berlin A."/>
            <person name="Brown A."/>
            <person name="Chapman S.B."/>
            <person name="Chen Z."/>
            <person name="Dunbar C."/>
            <person name="Freedman E."/>
            <person name="Gearin G."/>
            <person name="Goldberg J."/>
            <person name="Griggs A."/>
            <person name="Gujja S."/>
            <person name="Heiman D."/>
            <person name="Howarth C."/>
            <person name="Larson L."/>
            <person name="Lui A."/>
            <person name="MacDonald P.J.P."/>
            <person name="Montmayeur A."/>
            <person name="Murphy C."/>
            <person name="Neiman D."/>
            <person name="Pearson M."/>
            <person name="Priest M."/>
            <person name="Roberts A."/>
            <person name="Saif S."/>
            <person name="Shea T."/>
            <person name="Shenoy N."/>
            <person name="Sisk P."/>
            <person name="Stolte C."/>
            <person name="Sykes S."/>
            <person name="Wortman J."/>
            <person name="Nusbaum C."/>
            <person name="Birren B."/>
        </authorList>
    </citation>
    <scope>NUCLEOTIDE SEQUENCE</scope>
    <source>
        <strain evidence="2">26406</strain>
    </source>
</reference>
<dbReference type="HOGENOM" id="CLU_1865203_0_0_1"/>
<protein>
    <submittedName>
        <fullName evidence="2">Uncharacterized protein</fullName>
    </submittedName>
</protein>
<organism evidence="2">
    <name type="scientific">Fusarium oxysporum f. sp. melonis 26406</name>
    <dbReference type="NCBI Taxonomy" id="1089452"/>
    <lineage>
        <taxon>Eukaryota</taxon>
        <taxon>Fungi</taxon>
        <taxon>Dikarya</taxon>
        <taxon>Ascomycota</taxon>
        <taxon>Pezizomycotina</taxon>
        <taxon>Sordariomycetes</taxon>
        <taxon>Hypocreomycetidae</taxon>
        <taxon>Hypocreales</taxon>
        <taxon>Nectriaceae</taxon>
        <taxon>Fusarium</taxon>
        <taxon>Fusarium oxysporum species complex</taxon>
    </lineage>
</organism>
<name>W9Z0V6_FUSOX</name>
<feature type="coiled-coil region" evidence="1">
    <location>
        <begin position="37"/>
        <end position="64"/>
    </location>
</feature>
<dbReference type="AlphaFoldDB" id="W9Z0V6"/>
<evidence type="ECO:0000256" key="1">
    <source>
        <dbReference type="SAM" id="Coils"/>
    </source>
</evidence>
<keyword evidence="1" id="KW-0175">Coiled coil</keyword>
<sequence length="137" mass="15654">MRDLSLIQSQRESQYNLLKLDSWAESPSLRCGTVEDLQKLDVEQEQHTAELHRLRGEISTVEANFGSVKEKMKDIVSGTWSKMRTHLGKHGDWPWGVLERLKNDCADDDMELVVRLINIACLEKYRSLELVAGAEGK</sequence>
<dbReference type="Proteomes" id="UP000030703">
    <property type="component" value="Unassembled WGS sequence"/>
</dbReference>